<protein>
    <recommendedName>
        <fullName evidence="2">DUF4328 domain-containing protein</fullName>
    </recommendedName>
</protein>
<keyword evidence="4" id="KW-1185">Reference proteome</keyword>
<reference evidence="4" key="1">
    <citation type="journal article" date="2019" name="Int. J. Syst. Evol. Microbiol.">
        <title>The Global Catalogue of Microorganisms (GCM) 10K type strain sequencing project: providing services to taxonomists for standard genome sequencing and annotation.</title>
        <authorList>
            <consortium name="The Broad Institute Genomics Platform"/>
            <consortium name="The Broad Institute Genome Sequencing Center for Infectious Disease"/>
            <person name="Wu L."/>
            <person name="Ma J."/>
        </authorList>
    </citation>
    <scope>NUCLEOTIDE SEQUENCE [LARGE SCALE GENOMIC DNA]</scope>
    <source>
        <strain evidence="4">JCM 3296</strain>
    </source>
</reference>
<feature type="transmembrane region" description="Helical" evidence="1">
    <location>
        <begin position="86"/>
        <end position="106"/>
    </location>
</feature>
<proteinExistence type="predicted"/>
<feature type="transmembrane region" description="Helical" evidence="1">
    <location>
        <begin position="153"/>
        <end position="171"/>
    </location>
</feature>
<evidence type="ECO:0000313" key="4">
    <source>
        <dbReference type="Proteomes" id="UP000649573"/>
    </source>
</evidence>
<evidence type="ECO:0000256" key="1">
    <source>
        <dbReference type="SAM" id="Phobius"/>
    </source>
</evidence>
<dbReference type="InterPro" id="IPR025565">
    <property type="entry name" value="DUF4328"/>
</dbReference>
<comment type="caution">
    <text evidence="3">The sequence shown here is derived from an EMBL/GenBank/DDBJ whole genome shotgun (WGS) entry which is preliminary data.</text>
</comment>
<accession>A0ABQ2VCH9</accession>
<keyword evidence="1" id="KW-1133">Transmembrane helix</keyword>
<dbReference type="Pfam" id="PF14219">
    <property type="entry name" value="DUF4328"/>
    <property type="match status" value="1"/>
</dbReference>
<sequence length="191" mass="20897">MGYEAVRPARGAGTAATVLIWVAAASEAVIAVQLWAAVEGDPATFAWWFSLAVHVTAGIAFVVWMSQTRLNSDVITSKHQHRFTNMWVFVGWILPFANLYIPYAVMQDIWRGSDRARPQVALRQRPQSQLITAWWICFMASNVLASVPGPDVVTWGTLSAGLGVVAAMLCGRMIRQVNDRQAAEQPLTAGA</sequence>
<feature type="domain" description="DUF4328" evidence="2">
    <location>
        <begin position="45"/>
        <end position="176"/>
    </location>
</feature>
<feature type="transmembrane region" description="Helical" evidence="1">
    <location>
        <begin position="12"/>
        <end position="38"/>
    </location>
</feature>
<keyword evidence="1" id="KW-0472">Membrane</keyword>
<dbReference type="EMBL" id="BMRE01000066">
    <property type="protein sequence ID" value="GGU78460.1"/>
    <property type="molecule type" value="Genomic_DNA"/>
</dbReference>
<evidence type="ECO:0000313" key="3">
    <source>
        <dbReference type="EMBL" id="GGU78460.1"/>
    </source>
</evidence>
<feature type="transmembrane region" description="Helical" evidence="1">
    <location>
        <begin position="45"/>
        <end position="66"/>
    </location>
</feature>
<name>A0ABQ2VCH9_9PSEU</name>
<evidence type="ECO:0000259" key="2">
    <source>
        <dbReference type="Pfam" id="PF14219"/>
    </source>
</evidence>
<organism evidence="3 4">
    <name type="scientific">Lentzea flava</name>
    <dbReference type="NCBI Taxonomy" id="103732"/>
    <lineage>
        <taxon>Bacteria</taxon>
        <taxon>Bacillati</taxon>
        <taxon>Actinomycetota</taxon>
        <taxon>Actinomycetes</taxon>
        <taxon>Pseudonocardiales</taxon>
        <taxon>Pseudonocardiaceae</taxon>
        <taxon>Lentzea</taxon>
    </lineage>
</organism>
<dbReference type="RefSeq" id="WP_189259173.1">
    <property type="nucleotide sequence ID" value="NZ_BMRE01000066.1"/>
</dbReference>
<dbReference type="Proteomes" id="UP000649573">
    <property type="component" value="Unassembled WGS sequence"/>
</dbReference>
<keyword evidence="1" id="KW-0812">Transmembrane</keyword>
<gene>
    <name evidence="3" type="ORF">GCM10010178_81880</name>
</gene>